<feature type="binding site" evidence="9">
    <location>
        <position position="25"/>
    </location>
    <ligand>
        <name>substrate</name>
    </ligand>
</feature>
<proteinExistence type="inferred from homology"/>
<evidence type="ECO:0000256" key="6">
    <source>
        <dbReference type="ARBA" id="ARBA00023154"/>
    </source>
</evidence>
<dbReference type="Proteomes" id="UP000294746">
    <property type="component" value="Unassembled WGS sequence"/>
</dbReference>
<feature type="binding site" evidence="9">
    <location>
        <position position="207"/>
    </location>
    <ligand>
        <name>substrate</name>
    </ligand>
</feature>
<evidence type="ECO:0000256" key="2">
    <source>
        <dbReference type="ARBA" id="ARBA00010219"/>
    </source>
</evidence>
<dbReference type="GO" id="GO:0008837">
    <property type="term" value="F:diaminopimelate epimerase activity"/>
    <property type="evidence" value="ECO:0007669"/>
    <property type="project" value="UniProtKB-UniRule"/>
</dbReference>
<feature type="active site" evidence="10">
    <location>
        <position position="85"/>
    </location>
</feature>
<dbReference type="GO" id="GO:0005829">
    <property type="term" value="C:cytosol"/>
    <property type="evidence" value="ECO:0007669"/>
    <property type="project" value="TreeGrafter"/>
</dbReference>
<reference evidence="11 12" key="1">
    <citation type="submission" date="2019-03" db="EMBL/GenBank/DDBJ databases">
        <title>Genomic Encyclopedia of Type Strains, Phase IV (KMG-IV): sequencing the most valuable type-strain genomes for metagenomic binning, comparative biology and taxonomic classification.</title>
        <authorList>
            <person name="Goeker M."/>
        </authorList>
    </citation>
    <scope>NUCLEOTIDE SEQUENCE [LARGE SCALE GENOMIC DNA]</scope>
    <source>
        <strain evidence="11 12">DSM 46831</strain>
    </source>
</reference>
<evidence type="ECO:0000256" key="8">
    <source>
        <dbReference type="ARBA" id="ARBA00051712"/>
    </source>
</evidence>
<keyword evidence="6 9" id="KW-0457">Lysine biosynthesis</keyword>
<feature type="binding site" evidence="9">
    <location>
        <begin position="235"/>
        <end position="236"/>
    </location>
    <ligand>
        <name>substrate</name>
    </ligand>
</feature>
<keyword evidence="4 9" id="KW-0963">Cytoplasm</keyword>
<comment type="caution">
    <text evidence="11">The sequence shown here is derived from an EMBL/GenBank/DDBJ whole genome shotgun (WGS) entry which is preliminary data.</text>
</comment>
<dbReference type="Gene3D" id="3.10.310.10">
    <property type="entry name" value="Diaminopimelate Epimerase, Chain A, domain 1"/>
    <property type="match status" value="2"/>
</dbReference>
<dbReference type="FunFam" id="3.10.310.10:FF:000004">
    <property type="entry name" value="Diaminopimelate epimerase"/>
    <property type="match status" value="1"/>
</dbReference>
<dbReference type="AlphaFoldDB" id="A0A4R2RZE9"/>
<feature type="site" description="Could be important to modulate the pK values of the two catalytic cysteine residues" evidence="9">
    <location>
        <position position="225"/>
    </location>
</feature>
<organism evidence="11 12">
    <name type="scientific">Baia soyae</name>
    <dbReference type="NCBI Taxonomy" id="1544746"/>
    <lineage>
        <taxon>Bacteria</taxon>
        <taxon>Bacillati</taxon>
        <taxon>Bacillota</taxon>
        <taxon>Bacilli</taxon>
        <taxon>Bacillales</taxon>
        <taxon>Thermoactinomycetaceae</taxon>
        <taxon>Baia</taxon>
    </lineage>
</organism>
<feature type="binding site" evidence="9">
    <location>
        <begin position="86"/>
        <end position="87"/>
    </location>
    <ligand>
        <name>substrate</name>
    </ligand>
</feature>
<protein>
    <recommendedName>
        <fullName evidence="3 9">Diaminopimelate epimerase</fullName>
        <shortName evidence="9">DAP epimerase</shortName>
        <ecNumber evidence="3 9">5.1.1.7</ecNumber>
    </recommendedName>
    <alternativeName>
        <fullName evidence="9">PLP-independent amino acid racemase</fullName>
    </alternativeName>
</protein>
<evidence type="ECO:0000256" key="5">
    <source>
        <dbReference type="ARBA" id="ARBA00022605"/>
    </source>
</evidence>
<evidence type="ECO:0000256" key="7">
    <source>
        <dbReference type="ARBA" id="ARBA00023235"/>
    </source>
</evidence>
<comment type="subcellular location">
    <subcellularLocation>
        <location evidence="9">Cytoplasm</location>
    </subcellularLocation>
</comment>
<comment type="pathway">
    <text evidence="1 9">Amino-acid biosynthesis; L-lysine biosynthesis via DAP pathway; DL-2,6-diaminopimelate from LL-2,6-diaminopimelate: step 1/1.</text>
</comment>
<dbReference type="UniPathway" id="UPA00034">
    <property type="reaction ID" value="UER00025"/>
</dbReference>
<name>A0A4R2RZE9_9BACL</name>
<comment type="subunit">
    <text evidence="9">Homodimer.</text>
</comment>
<dbReference type="PROSITE" id="PS01326">
    <property type="entry name" value="DAP_EPIMERASE"/>
    <property type="match status" value="1"/>
</dbReference>
<evidence type="ECO:0000256" key="1">
    <source>
        <dbReference type="ARBA" id="ARBA00005196"/>
    </source>
</evidence>
<gene>
    <name evidence="9" type="primary">dapF</name>
    <name evidence="11" type="ORF">EDD57_1026</name>
</gene>
<dbReference type="SUPFAM" id="SSF54506">
    <property type="entry name" value="Diaminopimelate epimerase-like"/>
    <property type="match status" value="1"/>
</dbReference>
<keyword evidence="7 9" id="KW-0413">Isomerase</keyword>
<keyword evidence="5 9" id="KW-0028">Amino-acid biosynthesis</keyword>
<feature type="site" description="Could be important to modulate the pK values of the two catalytic cysteine residues" evidence="9">
    <location>
        <position position="176"/>
    </location>
</feature>
<sequence>MLSELIFLIKGDFLMRFTKMHGLGNDFVVVVDREGVPGNIAQLAVAVCNRHTGIGADGLVYILPSEVADCQMRIFNGDGSESEQCGNAIRCVAKYFYERISSGKAELTIETKRAIQPVWLTVREGKVTQVRVDMGQPILEASQVPVISTQTIAQEEQLVVQDREFVYSAVSMGNPHAVIEVEDLAEFSLHQYGPLIESHPNFPNRTNVEFISIQDANSVKMRVWERGVGETYACGSGACATVVASARKGRLDRKATVHLKGGDLLIEWRVEDDHVYMTGPAAYSFDGDWELLKPVHLA</sequence>
<feature type="binding site" evidence="9">
    <location>
        <begin position="225"/>
        <end position="226"/>
    </location>
    <ligand>
        <name>substrate</name>
    </ligand>
</feature>
<evidence type="ECO:0000313" key="12">
    <source>
        <dbReference type="Proteomes" id="UP000294746"/>
    </source>
</evidence>
<dbReference type="PANTHER" id="PTHR31689:SF0">
    <property type="entry name" value="DIAMINOPIMELATE EPIMERASE"/>
    <property type="match status" value="1"/>
</dbReference>
<dbReference type="GO" id="GO:0009089">
    <property type="term" value="P:lysine biosynthetic process via diaminopimelate"/>
    <property type="evidence" value="ECO:0007669"/>
    <property type="project" value="UniProtKB-UniRule"/>
</dbReference>
<evidence type="ECO:0000256" key="3">
    <source>
        <dbReference type="ARBA" id="ARBA00013080"/>
    </source>
</evidence>
<feature type="binding site" evidence="9">
    <location>
        <position position="174"/>
    </location>
    <ligand>
        <name>substrate</name>
    </ligand>
</feature>
<dbReference type="InterPro" id="IPR018510">
    <property type="entry name" value="DAP_epimerase_AS"/>
</dbReference>
<dbReference type="InterPro" id="IPR001653">
    <property type="entry name" value="DAP_epimerase_DapF"/>
</dbReference>
<dbReference type="NCBIfam" id="TIGR00652">
    <property type="entry name" value="DapF"/>
    <property type="match status" value="1"/>
</dbReference>
<comment type="catalytic activity">
    <reaction evidence="8 9">
        <text>(2S,6S)-2,6-diaminopimelate = meso-2,6-diaminopimelate</text>
        <dbReference type="Rhea" id="RHEA:15393"/>
        <dbReference type="ChEBI" id="CHEBI:57609"/>
        <dbReference type="ChEBI" id="CHEBI:57791"/>
        <dbReference type="EC" id="5.1.1.7"/>
    </reaction>
</comment>
<evidence type="ECO:0000256" key="9">
    <source>
        <dbReference type="HAMAP-Rule" id="MF_00197"/>
    </source>
</evidence>
<dbReference type="Pfam" id="PF01678">
    <property type="entry name" value="DAP_epimerase"/>
    <property type="match status" value="2"/>
</dbReference>
<evidence type="ECO:0000313" key="11">
    <source>
        <dbReference type="EMBL" id="TCP70367.1"/>
    </source>
</evidence>
<dbReference type="HAMAP" id="MF_00197">
    <property type="entry name" value="DAP_epimerase"/>
    <property type="match status" value="1"/>
</dbReference>
<accession>A0A4R2RZE9</accession>
<comment type="similarity">
    <text evidence="2 9">Belongs to the diaminopimelate epimerase family.</text>
</comment>
<comment type="caution">
    <text evidence="9">Lacks conserved residue(s) required for the propagation of feature annotation.</text>
</comment>
<feature type="active site" description="Proton acceptor" evidence="9">
    <location>
        <position position="234"/>
    </location>
</feature>
<feature type="binding site" evidence="9">
    <location>
        <position position="76"/>
    </location>
    <ligand>
        <name>substrate</name>
    </ligand>
</feature>
<evidence type="ECO:0000256" key="10">
    <source>
        <dbReference type="PROSITE-ProRule" id="PRU10125"/>
    </source>
</evidence>
<dbReference type="EMBL" id="SLXV01000002">
    <property type="protein sequence ID" value="TCP70367.1"/>
    <property type="molecule type" value="Genomic_DNA"/>
</dbReference>
<evidence type="ECO:0000256" key="4">
    <source>
        <dbReference type="ARBA" id="ARBA00022490"/>
    </source>
</evidence>
<keyword evidence="12" id="KW-1185">Reference proteome</keyword>
<feature type="active site" description="Proton donor" evidence="9">
    <location>
        <position position="85"/>
    </location>
</feature>
<comment type="function">
    <text evidence="9">Catalyzes the stereoinversion of LL-2,6-diaminopimelate (L,L-DAP) to meso-diaminopimelate (meso-DAP), a precursor of L-lysine and an essential component of the bacterial peptidoglycan.</text>
</comment>
<dbReference type="EC" id="5.1.1.7" evidence="3 9"/>
<dbReference type="PANTHER" id="PTHR31689">
    <property type="entry name" value="DIAMINOPIMELATE EPIMERASE, CHLOROPLASTIC"/>
    <property type="match status" value="1"/>
</dbReference>